<keyword evidence="5" id="KW-1185">Reference proteome</keyword>
<proteinExistence type="inferred from homology"/>
<organism evidence="4 5">
    <name type="scientific">Sphingoaurantiacus capsulatus</name>
    <dbReference type="NCBI Taxonomy" id="1771310"/>
    <lineage>
        <taxon>Bacteria</taxon>
        <taxon>Pseudomonadati</taxon>
        <taxon>Pseudomonadota</taxon>
        <taxon>Alphaproteobacteria</taxon>
        <taxon>Sphingomonadales</taxon>
        <taxon>Sphingosinicellaceae</taxon>
        <taxon>Sphingoaurantiacus</taxon>
    </lineage>
</organism>
<dbReference type="InterPro" id="IPR009078">
    <property type="entry name" value="Ferritin-like_SF"/>
</dbReference>
<dbReference type="InterPro" id="IPR023188">
    <property type="entry name" value="DPS_DNA-bd_CS"/>
</dbReference>
<evidence type="ECO:0000256" key="1">
    <source>
        <dbReference type="ARBA" id="ARBA00009497"/>
    </source>
</evidence>
<comment type="similarity">
    <text evidence="1 2">Belongs to the Dps family.</text>
</comment>
<evidence type="ECO:0000256" key="2">
    <source>
        <dbReference type="RuleBase" id="RU003875"/>
    </source>
</evidence>
<dbReference type="RefSeq" id="WP_380856693.1">
    <property type="nucleotide sequence ID" value="NZ_JBHRXV010000001.1"/>
</dbReference>
<dbReference type="InterPro" id="IPR002177">
    <property type="entry name" value="DPS_DNA-bd"/>
</dbReference>
<feature type="domain" description="Ferritin/DPS" evidence="3">
    <location>
        <begin position="41"/>
        <end position="174"/>
    </location>
</feature>
<dbReference type="Gene3D" id="1.20.1260.10">
    <property type="match status" value="1"/>
</dbReference>
<dbReference type="EMBL" id="JBHRXV010000001">
    <property type="protein sequence ID" value="MFC3711233.1"/>
    <property type="molecule type" value="Genomic_DNA"/>
</dbReference>
<reference evidence="5" key="1">
    <citation type="journal article" date="2019" name="Int. J. Syst. Evol. Microbiol.">
        <title>The Global Catalogue of Microorganisms (GCM) 10K type strain sequencing project: providing services to taxonomists for standard genome sequencing and annotation.</title>
        <authorList>
            <consortium name="The Broad Institute Genomics Platform"/>
            <consortium name="The Broad Institute Genome Sequencing Center for Infectious Disease"/>
            <person name="Wu L."/>
            <person name="Ma J."/>
        </authorList>
    </citation>
    <scope>NUCLEOTIDE SEQUENCE [LARGE SCALE GENOMIC DNA]</scope>
    <source>
        <strain evidence="5">KCTC 42644</strain>
    </source>
</reference>
<name>A0ABV7X816_9SPHN</name>
<dbReference type="NCBIfam" id="NF006975">
    <property type="entry name" value="PRK09448.1"/>
    <property type="match status" value="1"/>
</dbReference>
<gene>
    <name evidence="4" type="primary">dps</name>
    <name evidence="4" type="synonym">pexB</name>
    <name evidence="4" type="ORF">ACFOMD_01535</name>
</gene>
<evidence type="ECO:0000313" key="5">
    <source>
        <dbReference type="Proteomes" id="UP001595615"/>
    </source>
</evidence>
<dbReference type="Proteomes" id="UP001595615">
    <property type="component" value="Unassembled WGS sequence"/>
</dbReference>
<accession>A0ABV7X816</accession>
<dbReference type="PANTHER" id="PTHR42932:SF3">
    <property type="entry name" value="DNA PROTECTION DURING STARVATION PROTEIN"/>
    <property type="match status" value="1"/>
</dbReference>
<evidence type="ECO:0000313" key="4">
    <source>
        <dbReference type="EMBL" id="MFC3711233.1"/>
    </source>
</evidence>
<dbReference type="Pfam" id="PF00210">
    <property type="entry name" value="Ferritin"/>
    <property type="match status" value="1"/>
</dbReference>
<dbReference type="PRINTS" id="PR01346">
    <property type="entry name" value="HELNAPAPROT"/>
</dbReference>
<dbReference type="SUPFAM" id="SSF47240">
    <property type="entry name" value="Ferritin-like"/>
    <property type="match status" value="1"/>
</dbReference>
<dbReference type="InterPro" id="IPR012347">
    <property type="entry name" value="Ferritin-like"/>
</dbReference>
<dbReference type="PIRSF" id="PIRSF005900">
    <property type="entry name" value="Dps"/>
    <property type="match status" value="1"/>
</dbReference>
<dbReference type="PANTHER" id="PTHR42932">
    <property type="entry name" value="GENERAL STRESS PROTEIN 20U"/>
    <property type="match status" value="1"/>
</dbReference>
<comment type="caution">
    <text evidence="4">The sequence shown here is derived from an EMBL/GenBank/DDBJ whole genome shotgun (WGS) entry which is preliminary data.</text>
</comment>
<dbReference type="CDD" id="cd01043">
    <property type="entry name" value="DPS"/>
    <property type="match status" value="1"/>
</dbReference>
<evidence type="ECO:0000259" key="3">
    <source>
        <dbReference type="Pfam" id="PF00210"/>
    </source>
</evidence>
<sequence>MSAHPLIAPSHPRQHREIAMSRLIIEDTARDKSVALLAVTLVDLIDLERRLKSAHWNVRGPRFIALHELFDRVAGEVRDAGDDVAERIVILGGFADGSVRTAASLSMLSRVDDSPGWDEAEWVSHVAEVIAEAGGRARRAIEEAAAAGDADTADLLTGLLRDLDKQLWLIEANLG</sequence>
<dbReference type="InterPro" id="IPR008331">
    <property type="entry name" value="Ferritin_DPS_dom"/>
</dbReference>
<protein>
    <submittedName>
        <fullName evidence="4">DNA starvation/stationary phase protection protein Dps</fullName>
    </submittedName>
</protein>
<dbReference type="PROSITE" id="PS00818">
    <property type="entry name" value="DPS_1"/>
    <property type="match status" value="1"/>
</dbReference>